<evidence type="ECO:0008006" key="3">
    <source>
        <dbReference type="Google" id="ProtNLM"/>
    </source>
</evidence>
<organism evidence="1 2">
    <name type="scientific">Corynebacterium pygosceleis</name>
    <dbReference type="NCBI Taxonomy" id="2800406"/>
    <lineage>
        <taxon>Bacteria</taxon>
        <taxon>Bacillati</taxon>
        <taxon>Actinomycetota</taxon>
        <taxon>Actinomycetes</taxon>
        <taxon>Mycobacteriales</taxon>
        <taxon>Corynebacteriaceae</taxon>
        <taxon>Corynebacterium</taxon>
    </lineage>
</organism>
<sequence length="218" mass="23925">MGSQLKATDVIAANVRRLRGDHTMDDLALAAQRIGKNWASGNVSAIESGRFKTSLPQIFFICGALSELTGSPVTVEDIFMSDEPFRLDDFSPEMTGDELCAFLAGGPAKAVAARDKAVVTFTERRLAAKLKSDPLVIKGLAQELWGRSFEDERDARAGAGASAQLRGRRSRELQKELAARIADLPEPTVRIADDASFMAAFQRQKANWRETERRLADR</sequence>
<reference evidence="1" key="1">
    <citation type="submission" date="2022-11" db="EMBL/GenBank/DDBJ databases">
        <title>Corynebacterium sp. isolated from Penguins.</title>
        <authorList>
            <person name="Sedlar K."/>
            <person name="Svec P."/>
        </authorList>
    </citation>
    <scope>NUCLEOTIDE SEQUENCE</scope>
    <source>
        <strain evidence="1">P7003</strain>
    </source>
</reference>
<name>A0ABT3WYC1_9CORY</name>
<protein>
    <recommendedName>
        <fullName evidence="3">XRE family transcriptional regulator</fullName>
    </recommendedName>
</protein>
<keyword evidence="2" id="KW-1185">Reference proteome</keyword>
<proteinExistence type="predicted"/>
<evidence type="ECO:0000313" key="1">
    <source>
        <dbReference type="EMBL" id="MCX7445833.1"/>
    </source>
</evidence>
<dbReference type="RefSeq" id="WP_267186854.1">
    <property type="nucleotide sequence ID" value="NZ_JAPMKV010000010.1"/>
</dbReference>
<dbReference type="Proteomes" id="UP001081709">
    <property type="component" value="Unassembled WGS sequence"/>
</dbReference>
<evidence type="ECO:0000313" key="2">
    <source>
        <dbReference type="Proteomes" id="UP001081709"/>
    </source>
</evidence>
<dbReference type="EMBL" id="JAPMKV010000010">
    <property type="protein sequence ID" value="MCX7445833.1"/>
    <property type="molecule type" value="Genomic_DNA"/>
</dbReference>
<comment type="caution">
    <text evidence="1">The sequence shown here is derived from an EMBL/GenBank/DDBJ whole genome shotgun (WGS) entry which is preliminary data.</text>
</comment>
<accession>A0ABT3WYC1</accession>
<gene>
    <name evidence="1" type="ORF">OS125_11375</name>
</gene>